<feature type="transmembrane region" description="Helical" evidence="6">
    <location>
        <begin position="236"/>
        <end position="254"/>
    </location>
</feature>
<sequence length="496" mass="53528">MTSVSERTPLLHQDTAIDIRETVDESVCTAHADENTPSSQIFREELGTITRYSLPVFGTQLLEHSFMVASVISLGHLSTLALASATLGMMTASVTGYSLVQGSSSALDTLLPPAWTSNTPHMVGLWTQRMTLMSAFALVPILVTWFNAETILLVLRQDPEVARLAGVYLKYASWGLPAYTFNCISSLCHRRYFQSQGLFTVPTRIIVAIAPINVFLNWCFVYRLGLGFLGAPIATSLSYTLVSLVSIVYAYLFVPRTAWVPLGSGVWKGWGLLARLGVAGVGQVASEWWCWELVGCNLGPVPLAAQSVLLLSASCTFQAPFSLSVATSVRIGNLLGEGKARRAGLVARTSIFMGMAMAGILCTLFLVFRNKWAYMFNSDPEVVSLVASIIPLLANVQIFDTTSAIVSGILRARGMQGVGALLSLCSYYVLGIPLGLVLAFHFGFGLAGLWIGLSTALASIATIGSFIGIISVDWEIEVERARRRVGGKESECQGTR</sequence>
<dbReference type="AlphaFoldDB" id="A0A0C3D3W2"/>
<evidence type="ECO:0000256" key="1">
    <source>
        <dbReference type="ARBA" id="ARBA00004141"/>
    </source>
</evidence>
<evidence type="ECO:0000256" key="2">
    <source>
        <dbReference type="ARBA" id="ARBA00010199"/>
    </source>
</evidence>
<feature type="transmembrane region" description="Helical" evidence="6">
    <location>
        <begin position="345"/>
        <end position="368"/>
    </location>
</feature>
<dbReference type="InParanoid" id="A0A0C3D3W2"/>
<name>A0A0C3D3W2_9AGAM</name>
<evidence type="ECO:0000313" key="7">
    <source>
        <dbReference type="EMBL" id="KIM50801.1"/>
    </source>
</evidence>
<feature type="transmembrane region" description="Helical" evidence="6">
    <location>
        <begin position="450"/>
        <end position="474"/>
    </location>
</feature>
<feature type="transmembrane region" description="Helical" evidence="6">
    <location>
        <begin position="205"/>
        <end position="224"/>
    </location>
</feature>
<dbReference type="HOGENOM" id="CLU_012893_1_2_1"/>
<evidence type="ECO:0000256" key="6">
    <source>
        <dbReference type="SAM" id="Phobius"/>
    </source>
</evidence>
<dbReference type="InterPro" id="IPR002528">
    <property type="entry name" value="MATE_fam"/>
</dbReference>
<evidence type="ECO:0000256" key="3">
    <source>
        <dbReference type="ARBA" id="ARBA00022692"/>
    </source>
</evidence>
<organism evidence="7 8">
    <name type="scientific">Scleroderma citrinum Foug A</name>
    <dbReference type="NCBI Taxonomy" id="1036808"/>
    <lineage>
        <taxon>Eukaryota</taxon>
        <taxon>Fungi</taxon>
        <taxon>Dikarya</taxon>
        <taxon>Basidiomycota</taxon>
        <taxon>Agaricomycotina</taxon>
        <taxon>Agaricomycetes</taxon>
        <taxon>Agaricomycetidae</taxon>
        <taxon>Boletales</taxon>
        <taxon>Sclerodermatineae</taxon>
        <taxon>Sclerodermataceae</taxon>
        <taxon>Scleroderma</taxon>
    </lineage>
</organism>
<feature type="transmembrane region" description="Helical" evidence="6">
    <location>
        <begin position="388"/>
        <end position="409"/>
    </location>
</feature>
<dbReference type="OrthoDB" id="2126698at2759"/>
<keyword evidence="4 6" id="KW-1133">Transmembrane helix</keyword>
<dbReference type="Pfam" id="PF01554">
    <property type="entry name" value="MatE"/>
    <property type="match status" value="2"/>
</dbReference>
<dbReference type="STRING" id="1036808.A0A0C3D3W2"/>
<protein>
    <recommendedName>
        <fullName evidence="9">MATE efflux family protein</fullName>
    </recommendedName>
</protein>
<dbReference type="InterPro" id="IPR045069">
    <property type="entry name" value="MATE_euk"/>
</dbReference>
<keyword evidence="5 6" id="KW-0472">Membrane</keyword>
<accession>A0A0C3D3W2</accession>
<feature type="transmembrane region" description="Helical" evidence="6">
    <location>
        <begin position="132"/>
        <end position="154"/>
    </location>
</feature>
<dbReference type="EMBL" id="KN822327">
    <property type="protein sequence ID" value="KIM50801.1"/>
    <property type="molecule type" value="Genomic_DNA"/>
</dbReference>
<dbReference type="GO" id="GO:1990961">
    <property type="term" value="P:xenobiotic detoxification by transmembrane export across the plasma membrane"/>
    <property type="evidence" value="ECO:0007669"/>
    <property type="project" value="InterPro"/>
</dbReference>
<feature type="transmembrane region" description="Helical" evidence="6">
    <location>
        <begin position="421"/>
        <end position="444"/>
    </location>
</feature>
<evidence type="ECO:0000313" key="8">
    <source>
        <dbReference type="Proteomes" id="UP000053989"/>
    </source>
</evidence>
<dbReference type="Proteomes" id="UP000053989">
    <property type="component" value="Unassembled WGS sequence"/>
</dbReference>
<evidence type="ECO:0008006" key="9">
    <source>
        <dbReference type="Google" id="ProtNLM"/>
    </source>
</evidence>
<dbReference type="GO" id="GO:0015297">
    <property type="term" value="F:antiporter activity"/>
    <property type="evidence" value="ECO:0007669"/>
    <property type="project" value="InterPro"/>
</dbReference>
<keyword evidence="3 6" id="KW-0812">Transmembrane</keyword>
<dbReference type="NCBIfam" id="TIGR00797">
    <property type="entry name" value="matE"/>
    <property type="match status" value="1"/>
</dbReference>
<reference evidence="8" key="2">
    <citation type="submission" date="2015-01" db="EMBL/GenBank/DDBJ databases">
        <title>Evolutionary Origins and Diversification of the Mycorrhizal Mutualists.</title>
        <authorList>
            <consortium name="DOE Joint Genome Institute"/>
            <consortium name="Mycorrhizal Genomics Consortium"/>
            <person name="Kohler A."/>
            <person name="Kuo A."/>
            <person name="Nagy L.G."/>
            <person name="Floudas D."/>
            <person name="Copeland A."/>
            <person name="Barry K.W."/>
            <person name="Cichocki N."/>
            <person name="Veneault-Fourrey C."/>
            <person name="LaButti K."/>
            <person name="Lindquist E.A."/>
            <person name="Lipzen A."/>
            <person name="Lundell T."/>
            <person name="Morin E."/>
            <person name="Murat C."/>
            <person name="Riley R."/>
            <person name="Ohm R."/>
            <person name="Sun H."/>
            <person name="Tunlid A."/>
            <person name="Henrissat B."/>
            <person name="Grigoriev I.V."/>
            <person name="Hibbett D.S."/>
            <person name="Martin F."/>
        </authorList>
    </citation>
    <scope>NUCLEOTIDE SEQUENCE [LARGE SCALE GENOMIC DNA]</scope>
    <source>
        <strain evidence="8">Foug A</strain>
    </source>
</reference>
<evidence type="ECO:0000256" key="4">
    <source>
        <dbReference type="ARBA" id="ARBA00022989"/>
    </source>
</evidence>
<keyword evidence="8" id="KW-1185">Reference proteome</keyword>
<dbReference type="GO" id="GO:0042910">
    <property type="term" value="F:xenobiotic transmembrane transporter activity"/>
    <property type="evidence" value="ECO:0007669"/>
    <property type="project" value="InterPro"/>
</dbReference>
<dbReference type="FunCoup" id="A0A0C3D3W2">
    <property type="interactions" value="120"/>
</dbReference>
<comment type="subcellular location">
    <subcellularLocation>
        <location evidence="1">Membrane</location>
        <topology evidence="1">Multi-pass membrane protein</topology>
    </subcellularLocation>
</comment>
<dbReference type="GO" id="GO:0016020">
    <property type="term" value="C:membrane"/>
    <property type="evidence" value="ECO:0007669"/>
    <property type="project" value="UniProtKB-SubCell"/>
</dbReference>
<proteinExistence type="inferred from homology"/>
<dbReference type="PANTHER" id="PTHR11206">
    <property type="entry name" value="MULTIDRUG RESISTANCE PROTEIN"/>
    <property type="match status" value="1"/>
</dbReference>
<evidence type="ECO:0000256" key="5">
    <source>
        <dbReference type="ARBA" id="ARBA00023136"/>
    </source>
</evidence>
<dbReference type="CDD" id="cd13132">
    <property type="entry name" value="MATE_eukaryotic"/>
    <property type="match status" value="1"/>
</dbReference>
<comment type="similarity">
    <text evidence="2">Belongs to the multi antimicrobial extrusion (MATE) (TC 2.A.66.1) family.</text>
</comment>
<gene>
    <name evidence="7" type="ORF">SCLCIDRAFT_144643</name>
</gene>
<reference evidence="7 8" key="1">
    <citation type="submission" date="2014-04" db="EMBL/GenBank/DDBJ databases">
        <authorList>
            <consortium name="DOE Joint Genome Institute"/>
            <person name="Kuo A."/>
            <person name="Kohler A."/>
            <person name="Nagy L.G."/>
            <person name="Floudas D."/>
            <person name="Copeland A."/>
            <person name="Barry K.W."/>
            <person name="Cichocki N."/>
            <person name="Veneault-Fourrey C."/>
            <person name="LaButti K."/>
            <person name="Lindquist E.A."/>
            <person name="Lipzen A."/>
            <person name="Lundell T."/>
            <person name="Morin E."/>
            <person name="Murat C."/>
            <person name="Sun H."/>
            <person name="Tunlid A."/>
            <person name="Henrissat B."/>
            <person name="Grigoriev I.V."/>
            <person name="Hibbett D.S."/>
            <person name="Martin F."/>
            <person name="Nordberg H.P."/>
            <person name="Cantor M.N."/>
            <person name="Hua S.X."/>
        </authorList>
    </citation>
    <scope>NUCLEOTIDE SEQUENCE [LARGE SCALE GENOMIC DNA]</scope>
    <source>
        <strain evidence="7 8">Foug A</strain>
    </source>
</reference>
<feature type="transmembrane region" description="Helical" evidence="6">
    <location>
        <begin position="174"/>
        <end position="193"/>
    </location>
</feature>